<dbReference type="HOGENOM" id="CLU_075053_3_4_6"/>
<dbReference type="Gene3D" id="2.60.120.10">
    <property type="entry name" value="Jelly Rolls"/>
    <property type="match status" value="1"/>
</dbReference>
<dbReference type="GO" id="GO:0003700">
    <property type="term" value="F:DNA-binding transcription factor activity"/>
    <property type="evidence" value="ECO:0007669"/>
    <property type="project" value="TreeGrafter"/>
</dbReference>
<feature type="domain" description="Cyclic nucleotide-binding" evidence="4">
    <location>
        <begin position="13"/>
        <end position="116"/>
    </location>
</feature>
<dbReference type="InterPro" id="IPR036390">
    <property type="entry name" value="WH_DNA-bd_sf"/>
</dbReference>
<dbReference type="RefSeq" id="WP_011588881.1">
    <property type="nucleotide sequence ID" value="NC_008260.1"/>
</dbReference>
<keyword evidence="1" id="KW-0805">Transcription regulation</keyword>
<organism evidence="6 7">
    <name type="scientific">Alcanivorax borkumensis (strain ATCC 700651 / DSM 11573 / NCIMB 13689 / SK2)</name>
    <dbReference type="NCBI Taxonomy" id="393595"/>
    <lineage>
        <taxon>Bacteria</taxon>
        <taxon>Pseudomonadati</taxon>
        <taxon>Pseudomonadota</taxon>
        <taxon>Gammaproteobacteria</taxon>
        <taxon>Oceanospirillales</taxon>
        <taxon>Alcanivoracaceae</taxon>
        <taxon>Alcanivorax</taxon>
    </lineage>
</organism>
<dbReference type="Pfam" id="PF13545">
    <property type="entry name" value="HTH_Crp_2"/>
    <property type="match status" value="1"/>
</dbReference>
<reference evidence="6 7" key="1">
    <citation type="journal article" date="2006" name="Nat. Biotechnol.">
        <title>Genome sequence of the ubiquitous hydrocarbon-degrading marine bacterium Alcanivorax borkumensis.</title>
        <authorList>
            <person name="Schneiker S."/>
            <person name="Martins dos Santos V.A.P."/>
            <person name="Bartels D."/>
            <person name="Bekel T."/>
            <person name="Brecht M."/>
            <person name="Buhrmester J."/>
            <person name="Chernikova T.N."/>
            <person name="Denaro R."/>
            <person name="Ferrer M."/>
            <person name="Gertler C."/>
            <person name="Goesmann A."/>
            <person name="Golyshina O.V."/>
            <person name="Kaminski F."/>
            <person name="Khachane A.N."/>
            <person name="Lang S."/>
            <person name="Linke B."/>
            <person name="McHardy A.C."/>
            <person name="Meyer F."/>
            <person name="Nechitaylo T."/>
            <person name="Puehler A."/>
            <person name="Regenhardt D."/>
            <person name="Rupp O."/>
            <person name="Sabirova J.S."/>
            <person name="Selbitschka W."/>
            <person name="Yakimov M.M."/>
            <person name="Timmis K.N."/>
            <person name="Vorhoelter F.-J."/>
            <person name="Weidner S."/>
            <person name="Kaiser O."/>
            <person name="Golyshin P.N."/>
        </authorList>
    </citation>
    <scope>NUCLEOTIDE SEQUENCE [LARGE SCALE GENOMIC DNA]</scope>
    <source>
        <strain evidence="7">ATCC 700651 / DSM 11573 / NCIMB 13689 / SK2</strain>
    </source>
</reference>
<dbReference type="PANTHER" id="PTHR24567:SF74">
    <property type="entry name" value="HTH-TYPE TRANSCRIPTIONAL REGULATOR ARCR"/>
    <property type="match status" value="1"/>
</dbReference>
<keyword evidence="7" id="KW-1185">Reference proteome</keyword>
<evidence type="ECO:0000256" key="1">
    <source>
        <dbReference type="ARBA" id="ARBA00023015"/>
    </source>
</evidence>
<evidence type="ECO:0000256" key="3">
    <source>
        <dbReference type="ARBA" id="ARBA00023163"/>
    </source>
</evidence>
<evidence type="ECO:0000313" key="7">
    <source>
        <dbReference type="Proteomes" id="UP000008871"/>
    </source>
</evidence>
<dbReference type="SUPFAM" id="SSF51206">
    <property type="entry name" value="cAMP-binding domain-like"/>
    <property type="match status" value="1"/>
</dbReference>
<evidence type="ECO:0000313" key="6">
    <source>
        <dbReference type="EMBL" id="CAL17048.1"/>
    </source>
</evidence>
<evidence type="ECO:0000259" key="5">
    <source>
        <dbReference type="PROSITE" id="PS51063"/>
    </source>
</evidence>
<evidence type="ECO:0000256" key="2">
    <source>
        <dbReference type="ARBA" id="ARBA00023125"/>
    </source>
</evidence>
<name>Q0VP50_ALCBS</name>
<dbReference type="InterPro" id="IPR014710">
    <property type="entry name" value="RmlC-like_jellyroll"/>
</dbReference>
<dbReference type="GO" id="GO:0003677">
    <property type="term" value="F:DNA binding"/>
    <property type="evidence" value="ECO:0007669"/>
    <property type="project" value="UniProtKB-KW"/>
</dbReference>
<dbReference type="Pfam" id="PF00027">
    <property type="entry name" value="cNMP_binding"/>
    <property type="match status" value="1"/>
</dbReference>
<dbReference type="SMART" id="SM00419">
    <property type="entry name" value="HTH_CRP"/>
    <property type="match status" value="1"/>
</dbReference>
<accession>Q0VP50</accession>
<dbReference type="AlphaFoldDB" id="Q0VP50"/>
<sequence length="230" mass="25509">MTDAYTVLRHCPLLAGFPDEALHEAARHARVRAFQAHQPIYEKGEPQSNLCVIAEGQVRISSVNAQGQEAVLIIFDRGTWFGDAVFSPGAGRVYGATAQEAAVLVEVPGPYFRDLLQRYPQSYPVVLDLISQRLWSAISMIEEDALRGTQARIGQRLLFLSQMQRGGKPEGGPVTVRLTREHIANMMGMTRQGVHRTLKNFEAQGLITLGYGRITIEDEATLREHLATLN</sequence>
<dbReference type="eggNOG" id="COG0664">
    <property type="taxonomic scope" value="Bacteria"/>
</dbReference>
<dbReference type="OrthoDB" id="8969464at2"/>
<gene>
    <name evidence="6" type="primary">anr</name>
    <name evidence="6" type="ordered locus">ABO_1600</name>
</gene>
<dbReference type="Gene3D" id="1.10.10.10">
    <property type="entry name" value="Winged helix-like DNA-binding domain superfamily/Winged helix DNA-binding domain"/>
    <property type="match status" value="1"/>
</dbReference>
<feature type="domain" description="HTH crp-type" evidence="5">
    <location>
        <begin position="147"/>
        <end position="220"/>
    </location>
</feature>
<dbReference type="Proteomes" id="UP000008871">
    <property type="component" value="Chromosome"/>
</dbReference>
<dbReference type="STRING" id="393595.ABO_1600"/>
<dbReference type="InterPro" id="IPR012318">
    <property type="entry name" value="HTH_CRP"/>
</dbReference>
<dbReference type="InterPro" id="IPR000595">
    <property type="entry name" value="cNMP-bd_dom"/>
</dbReference>
<dbReference type="PRINTS" id="PR00034">
    <property type="entry name" value="HTHCRP"/>
</dbReference>
<proteinExistence type="predicted"/>
<dbReference type="KEGG" id="abo:ABO_1600"/>
<dbReference type="GO" id="GO:0005829">
    <property type="term" value="C:cytosol"/>
    <property type="evidence" value="ECO:0007669"/>
    <property type="project" value="TreeGrafter"/>
</dbReference>
<dbReference type="CDD" id="cd00038">
    <property type="entry name" value="CAP_ED"/>
    <property type="match status" value="1"/>
</dbReference>
<keyword evidence="2" id="KW-0238">DNA-binding</keyword>
<dbReference type="InterPro" id="IPR036388">
    <property type="entry name" value="WH-like_DNA-bd_sf"/>
</dbReference>
<dbReference type="EMBL" id="AM286690">
    <property type="protein sequence ID" value="CAL17048.1"/>
    <property type="molecule type" value="Genomic_DNA"/>
</dbReference>
<keyword evidence="3" id="KW-0804">Transcription</keyword>
<dbReference type="InterPro" id="IPR050397">
    <property type="entry name" value="Env_Response_Regulators"/>
</dbReference>
<dbReference type="SMART" id="SM00100">
    <property type="entry name" value="cNMP"/>
    <property type="match status" value="1"/>
</dbReference>
<dbReference type="InterPro" id="IPR018490">
    <property type="entry name" value="cNMP-bd_dom_sf"/>
</dbReference>
<evidence type="ECO:0000259" key="4">
    <source>
        <dbReference type="PROSITE" id="PS50042"/>
    </source>
</evidence>
<dbReference type="PROSITE" id="PS50042">
    <property type="entry name" value="CNMP_BINDING_3"/>
    <property type="match status" value="1"/>
</dbReference>
<dbReference type="PANTHER" id="PTHR24567">
    <property type="entry name" value="CRP FAMILY TRANSCRIPTIONAL REGULATORY PROTEIN"/>
    <property type="match status" value="1"/>
</dbReference>
<dbReference type="SUPFAM" id="SSF46785">
    <property type="entry name" value="Winged helix' DNA-binding domain"/>
    <property type="match status" value="1"/>
</dbReference>
<dbReference type="PROSITE" id="PS51063">
    <property type="entry name" value="HTH_CRP_2"/>
    <property type="match status" value="1"/>
</dbReference>
<protein>
    <submittedName>
        <fullName evidence="6">Transcriptional regulator Anr</fullName>
    </submittedName>
</protein>